<evidence type="ECO:0000256" key="2">
    <source>
        <dbReference type="ARBA" id="ARBA00022741"/>
    </source>
</evidence>
<evidence type="ECO:0000256" key="11">
    <source>
        <dbReference type="ARBA" id="ARBA00048988"/>
    </source>
</evidence>
<dbReference type="InterPro" id="IPR014016">
    <property type="entry name" value="UvrD-like_ATP-bd"/>
</dbReference>
<evidence type="ECO:0000256" key="12">
    <source>
        <dbReference type="PROSITE-ProRule" id="PRU00560"/>
    </source>
</evidence>
<dbReference type="Pfam" id="PF13361">
    <property type="entry name" value="UvrD_C"/>
    <property type="match status" value="1"/>
</dbReference>
<dbReference type="OrthoDB" id="9810135at2"/>
<keyword evidence="5 12" id="KW-0067">ATP-binding</keyword>
<dbReference type="SUPFAM" id="SSF52540">
    <property type="entry name" value="P-loop containing nucleoside triphosphate hydrolases"/>
    <property type="match status" value="1"/>
</dbReference>
<dbReference type="AlphaFoldDB" id="A0A512M882"/>
<evidence type="ECO:0000256" key="6">
    <source>
        <dbReference type="ARBA" id="ARBA00023125"/>
    </source>
</evidence>
<evidence type="ECO:0000256" key="1">
    <source>
        <dbReference type="ARBA" id="ARBA00009922"/>
    </source>
</evidence>
<comment type="catalytic activity">
    <reaction evidence="8">
        <text>Couples ATP hydrolysis with the unwinding of duplex DNA by translocating in the 3'-5' direction.</text>
        <dbReference type="EC" id="5.6.2.4"/>
    </reaction>
</comment>
<dbReference type="Pfam" id="PF00580">
    <property type="entry name" value="UvrD-helicase"/>
    <property type="match status" value="1"/>
</dbReference>
<dbReference type="GO" id="GO:0003677">
    <property type="term" value="F:DNA binding"/>
    <property type="evidence" value="ECO:0007669"/>
    <property type="project" value="UniProtKB-KW"/>
</dbReference>
<dbReference type="GO" id="GO:0043138">
    <property type="term" value="F:3'-5' DNA helicase activity"/>
    <property type="evidence" value="ECO:0007669"/>
    <property type="project" value="UniProtKB-EC"/>
</dbReference>
<dbReference type="GO" id="GO:0005829">
    <property type="term" value="C:cytosol"/>
    <property type="evidence" value="ECO:0007669"/>
    <property type="project" value="TreeGrafter"/>
</dbReference>
<comment type="similarity">
    <text evidence="1">Belongs to the helicase family. UvrD subfamily.</text>
</comment>
<dbReference type="Gene3D" id="1.10.486.10">
    <property type="entry name" value="PCRA, domain 4"/>
    <property type="match status" value="1"/>
</dbReference>
<feature type="domain" description="UvrD-like helicase C-terminal" evidence="14">
    <location>
        <begin position="279"/>
        <end position="560"/>
    </location>
</feature>
<dbReference type="PROSITE" id="PS51217">
    <property type="entry name" value="UVRD_HELICASE_CTER"/>
    <property type="match status" value="1"/>
</dbReference>
<dbReference type="PROSITE" id="PS51198">
    <property type="entry name" value="UVRD_HELICASE_ATP_BIND"/>
    <property type="match status" value="1"/>
</dbReference>
<organism evidence="15 16">
    <name type="scientific">Brevifollis gellanilyticus</name>
    <dbReference type="NCBI Taxonomy" id="748831"/>
    <lineage>
        <taxon>Bacteria</taxon>
        <taxon>Pseudomonadati</taxon>
        <taxon>Verrucomicrobiota</taxon>
        <taxon>Verrucomicrobiia</taxon>
        <taxon>Verrucomicrobiales</taxon>
        <taxon>Verrucomicrobiaceae</taxon>
    </lineage>
</organism>
<dbReference type="Proteomes" id="UP000321577">
    <property type="component" value="Unassembled WGS sequence"/>
</dbReference>
<dbReference type="Gene3D" id="1.10.10.160">
    <property type="match status" value="1"/>
</dbReference>
<evidence type="ECO:0000259" key="14">
    <source>
        <dbReference type="PROSITE" id="PS51217"/>
    </source>
</evidence>
<feature type="binding site" evidence="12">
    <location>
        <begin position="27"/>
        <end position="34"/>
    </location>
    <ligand>
        <name>ATP</name>
        <dbReference type="ChEBI" id="CHEBI:30616"/>
    </ligand>
</feature>
<keyword evidence="16" id="KW-1185">Reference proteome</keyword>
<reference evidence="15 16" key="1">
    <citation type="submission" date="2019-07" db="EMBL/GenBank/DDBJ databases">
        <title>Whole genome shotgun sequence of Brevifollis gellanilyticus NBRC 108608.</title>
        <authorList>
            <person name="Hosoyama A."/>
            <person name="Uohara A."/>
            <person name="Ohji S."/>
            <person name="Ichikawa N."/>
        </authorList>
    </citation>
    <scope>NUCLEOTIDE SEQUENCE [LARGE SCALE GENOMIC DNA]</scope>
    <source>
        <strain evidence="15 16">NBRC 108608</strain>
    </source>
</reference>
<dbReference type="GO" id="GO:0005524">
    <property type="term" value="F:ATP binding"/>
    <property type="evidence" value="ECO:0007669"/>
    <property type="project" value="UniProtKB-UniRule"/>
</dbReference>
<keyword evidence="2 12" id="KW-0547">Nucleotide-binding</keyword>
<keyword evidence="7" id="KW-0413">Isomerase</keyword>
<evidence type="ECO:0000256" key="4">
    <source>
        <dbReference type="ARBA" id="ARBA00022806"/>
    </source>
</evidence>
<protein>
    <recommendedName>
        <fullName evidence="9">DNA 3'-5' helicase</fullName>
        <ecNumber evidence="9">5.6.2.4</ecNumber>
    </recommendedName>
    <alternativeName>
        <fullName evidence="10">DNA 3'-5' helicase II</fullName>
    </alternativeName>
</protein>
<dbReference type="InterPro" id="IPR014017">
    <property type="entry name" value="DNA_helicase_UvrD-like_C"/>
</dbReference>
<comment type="caution">
    <text evidence="15">The sequence shown here is derived from an EMBL/GenBank/DDBJ whole genome shotgun (WGS) entry which is preliminary data.</text>
</comment>
<keyword evidence="3 12" id="KW-0378">Hydrolase</keyword>
<dbReference type="InterPro" id="IPR027417">
    <property type="entry name" value="P-loop_NTPase"/>
</dbReference>
<dbReference type="EMBL" id="BKAG01000010">
    <property type="protein sequence ID" value="GEP42551.1"/>
    <property type="molecule type" value="Genomic_DNA"/>
</dbReference>
<dbReference type="CDD" id="cd18807">
    <property type="entry name" value="SF1_C_UvrD"/>
    <property type="match status" value="1"/>
</dbReference>
<evidence type="ECO:0000256" key="7">
    <source>
        <dbReference type="ARBA" id="ARBA00023235"/>
    </source>
</evidence>
<evidence type="ECO:0000256" key="5">
    <source>
        <dbReference type="ARBA" id="ARBA00022840"/>
    </source>
</evidence>
<proteinExistence type="inferred from homology"/>
<dbReference type="RefSeq" id="WP_146850147.1">
    <property type="nucleotide sequence ID" value="NZ_BKAG01000010.1"/>
</dbReference>
<name>A0A512M882_9BACT</name>
<dbReference type="PANTHER" id="PTHR11070:SF2">
    <property type="entry name" value="ATP-DEPENDENT DNA HELICASE SRS2"/>
    <property type="match status" value="1"/>
</dbReference>
<evidence type="ECO:0000256" key="8">
    <source>
        <dbReference type="ARBA" id="ARBA00034617"/>
    </source>
</evidence>
<evidence type="ECO:0000256" key="3">
    <source>
        <dbReference type="ARBA" id="ARBA00022801"/>
    </source>
</evidence>
<dbReference type="InterPro" id="IPR000212">
    <property type="entry name" value="DNA_helicase_UvrD/REP"/>
</dbReference>
<evidence type="ECO:0000313" key="16">
    <source>
        <dbReference type="Proteomes" id="UP000321577"/>
    </source>
</evidence>
<comment type="catalytic activity">
    <reaction evidence="11">
        <text>ATP + H2O = ADP + phosphate + H(+)</text>
        <dbReference type="Rhea" id="RHEA:13065"/>
        <dbReference type="ChEBI" id="CHEBI:15377"/>
        <dbReference type="ChEBI" id="CHEBI:15378"/>
        <dbReference type="ChEBI" id="CHEBI:30616"/>
        <dbReference type="ChEBI" id="CHEBI:43474"/>
        <dbReference type="ChEBI" id="CHEBI:456216"/>
        <dbReference type="EC" id="5.6.2.4"/>
    </reaction>
</comment>
<gene>
    <name evidence="15" type="ORF">BGE01nite_18420</name>
</gene>
<dbReference type="GO" id="GO:0000725">
    <property type="term" value="P:recombinational repair"/>
    <property type="evidence" value="ECO:0007669"/>
    <property type="project" value="TreeGrafter"/>
</dbReference>
<dbReference type="GO" id="GO:0016887">
    <property type="term" value="F:ATP hydrolysis activity"/>
    <property type="evidence" value="ECO:0007669"/>
    <property type="project" value="RHEA"/>
</dbReference>
<dbReference type="CDD" id="cd17932">
    <property type="entry name" value="DEXQc_UvrD"/>
    <property type="match status" value="1"/>
</dbReference>
<dbReference type="PANTHER" id="PTHR11070">
    <property type="entry name" value="UVRD / RECB / PCRA DNA HELICASE FAMILY MEMBER"/>
    <property type="match status" value="1"/>
</dbReference>
<evidence type="ECO:0000259" key="13">
    <source>
        <dbReference type="PROSITE" id="PS51198"/>
    </source>
</evidence>
<evidence type="ECO:0000256" key="9">
    <source>
        <dbReference type="ARBA" id="ARBA00034808"/>
    </source>
</evidence>
<dbReference type="InterPro" id="IPR013986">
    <property type="entry name" value="DExx_box_DNA_helicase_dom_sf"/>
</dbReference>
<dbReference type="Gene3D" id="3.40.50.300">
    <property type="entry name" value="P-loop containing nucleotide triphosphate hydrolases"/>
    <property type="match status" value="2"/>
</dbReference>
<keyword evidence="6" id="KW-0238">DNA-binding</keyword>
<evidence type="ECO:0000256" key="10">
    <source>
        <dbReference type="ARBA" id="ARBA00034923"/>
    </source>
</evidence>
<dbReference type="EC" id="5.6.2.4" evidence="9"/>
<sequence length="670" mass="76225">MSGFTGTLNPQQRQAATHIHGPLLILAGAGTGKTRVVTARIAYMINEGIKPENILAVTFTNKAATEMRERVKDMCRGDAGKKVGVGTFHAFCARLLREFAPYVGYKQNFVIYSQGEQISLMKRAMKDLLIKEETLDPQAVLTKISKAKNYGESLGDPQMDLTAAVGEKYQNEMRALNAMDFDDLLCLGVQLLENHADVRSVLHRRHKFLMVDEFQDTNSLQMRLLRALVPAPYNVCVVGDDDQSIYGWRGAEITNITEFENFFENPTVVKLEENYRSTTPILHTANSLIVNNAGRRPKSLWSRNAGSAPVRIIAVQDDKEEADMVSKEIERAHFADKEPFENFAVLFRTNDQSRVLEQAFRAKKIAYRVIGARSFFDRREVKDILAYLTILHNPHDDISLLRVLNTPTRGIGTTTAELARERSMEKFHSVWVALCDEDFLRQIPEKARTAIRTFTALISKYAASAQTQGVILADLTEHLILELGYREYLQKLAKKPEEYNSWDNGLSEFMNQISRYQERNNKEGLAGFLDEVTLGDDREEKDDIEKKKGVCLITMHASKGLEFPIVYLPGLEQGILPHKRSYDEGRVDEERRLFYVGITRARLKLTISFVRTRMKWGKPQTELPSPFLKELDRTYVEDIDYTQHMKEAVGQEETTNFFAGLKAMLSSDQP</sequence>
<evidence type="ECO:0000313" key="15">
    <source>
        <dbReference type="EMBL" id="GEP42551.1"/>
    </source>
</evidence>
<accession>A0A512M882</accession>
<keyword evidence="4 12" id="KW-0347">Helicase</keyword>
<feature type="domain" description="UvrD-like helicase ATP-binding" evidence="13">
    <location>
        <begin position="6"/>
        <end position="278"/>
    </location>
</feature>